<name>A0A329MHX1_9BACL</name>
<evidence type="ECO:0000313" key="14">
    <source>
        <dbReference type="EMBL" id="RAV19272.1"/>
    </source>
</evidence>
<feature type="transmembrane region" description="Helical" evidence="12">
    <location>
        <begin position="12"/>
        <end position="35"/>
    </location>
</feature>
<feature type="domain" description="HAMP" evidence="13">
    <location>
        <begin position="304"/>
        <end position="356"/>
    </location>
</feature>
<dbReference type="SUPFAM" id="SSF158472">
    <property type="entry name" value="HAMP domain-like"/>
    <property type="match status" value="1"/>
</dbReference>
<dbReference type="PROSITE" id="PS50885">
    <property type="entry name" value="HAMP"/>
    <property type="match status" value="1"/>
</dbReference>
<gene>
    <name evidence="14" type="ORF">DQG23_22325</name>
</gene>
<dbReference type="InterPro" id="IPR003660">
    <property type="entry name" value="HAMP_dom"/>
</dbReference>
<keyword evidence="10" id="KW-0902">Two-component regulatory system</keyword>
<evidence type="ECO:0000256" key="5">
    <source>
        <dbReference type="ARBA" id="ARBA00022692"/>
    </source>
</evidence>
<dbReference type="AlphaFoldDB" id="A0A329MHX1"/>
<dbReference type="Pfam" id="PF00672">
    <property type="entry name" value="HAMP"/>
    <property type="match status" value="1"/>
</dbReference>
<keyword evidence="3" id="KW-0597">Phosphoprotein</keyword>
<dbReference type="EMBL" id="QMFB01000013">
    <property type="protein sequence ID" value="RAV19272.1"/>
    <property type="molecule type" value="Genomic_DNA"/>
</dbReference>
<keyword evidence="2" id="KW-1003">Cell membrane</keyword>
<evidence type="ECO:0000256" key="11">
    <source>
        <dbReference type="ARBA" id="ARBA00023136"/>
    </source>
</evidence>
<evidence type="ECO:0000256" key="6">
    <source>
        <dbReference type="ARBA" id="ARBA00022741"/>
    </source>
</evidence>
<evidence type="ECO:0000256" key="4">
    <source>
        <dbReference type="ARBA" id="ARBA00022679"/>
    </source>
</evidence>
<keyword evidence="9 12" id="KW-1133">Transmembrane helix</keyword>
<dbReference type="Gene3D" id="6.10.340.10">
    <property type="match status" value="1"/>
</dbReference>
<sequence length="575" mass="66650">MKLSTVFLFRYGILQKLFTIFLIVLIPIFIIVYFMSESGVDIIRKQTLTLMEQKSDYFVSATDSELERIAKLQKDLTDDPDLQSISLRPDTLRDYERAKAINDLQSKLQTISESSRYIKEAFVIIPRIERRISSFSGMTDIDQNEFARFQTNKASASGLTSFDDRVFFVLGVPYMSKINFLLVVELSISKIGSDLGSLNSTGNGTVFIWSNETDEPSIIPAVGATEEVMRFNRQSAQFEGTAFQIDNKNYLRFTRAFEFPDWSLVTVVEEDQILLPVYAFKEWLMVLSVISGIVFVIASFLLYRYIHKPLRKMMQAFKKVELGQFDTHLTHTNKDEYYYLFRQFNQMTSQLKILVQQVYEQKIHSQRSELKHLQSQVNPHFMYNSLYTVALMAKEEDYEGVTSMSRHLGDYFKFITQNKADLIPLEKELHHAQVYISIQQVRFGGRIDFEFRQEGDTALWEVPRLIIQPFLENAIMHGLEDIRQGGRLQVRTFAGVNSLKIEMEDNGKGMPQDKLKKWQEGSIIPDEWEDHALWNVHRRLRLRYGDNSGVKLLANENGGLTVILLIHREGGMKDE</sequence>
<evidence type="ECO:0000256" key="2">
    <source>
        <dbReference type="ARBA" id="ARBA00022475"/>
    </source>
</evidence>
<dbReference type="GO" id="GO:0005886">
    <property type="term" value="C:plasma membrane"/>
    <property type="evidence" value="ECO:0007669"/>
    <property type="project" value="UniProtKB-SubCell"/>
</dbReference>
<feature type="transmembrane region" description="Helical" evidence="12">
    <location>
        <begin position="283"/>
        <end position="306"/>
    </location>
</feature>
<evidence type="ECO:0000256" key="9">
    <source>
        <dbReference type="ARBA" id="ARBA00022989"/>
    </source>
</evidence>
<dbReference type="OrthoDB" id="2496136at2"/>
<dbReference type="PANTHER" id="PTHR34220:SF11">
    <property type="entry name" value="SENSOR PROTEIN KINASE HPTS"/>
    <property type="match status" value="1"/>
</dbReference>
<dbReference type="Proteomes" id="UP000250369">
    <property type="component" value="Unassembled WGS sequence"/>
</dbReference>
<keyword evidence="4" id="KW-0808">Transferase</keyword>
<evidence type="ECO:0000259" key="13">
    <source>
        <dbReference type="PROSITE" id="PS50885"/>
    </source>
</evidence>
<dbReference type="Gene3D" id="3.30.565.10">
    <property type="entry name" value="Histidine kinase-like ATPase, C-terminal domain"/>
    <property type="match status" value="1"/>
</dbReference>
<dbReference type="InterPro" id="IPR050640">
    <property type="entry name" value="Bact_2-comp_sensor_kinase"/>
</dbReference>
<comment type="caution">
    <text evidence="14">The sequence shown here is derived from an EMBL/GenBank/DDBJ whole genome shotgun (WGS) entry which is preliminary data.</text>
</comment>
<evidence type="ECO:0000256" key="8">
    <source>
        <dbReference type="ARBA" id="ARBA00022840"/>
    </source>
</evidence>
<evidence type="ECO:0000256" key="3">
    <source>
        <dbReference type="ARBA" id="ARBA00022553"/>
    </source>
</evidence>
<accession>A0A329MHX1</accession>
<keyword evidence="6" id="KW-0547">Nucleotide-binding</keyword>
<keyword evidence="5 12" id="KW-0812">Transmembrane</keyword>
<protein>
    <recommendedName>
        <fullName evidence="13">HAMP domain-containing protein</fullName>
    </recommendedName>
</protein>
<organism evidence="14 15">
    <name type="scientific">Paenibacillus contaminans</name>
    <dbReference type="NCBI Taxonomy" id="450362"/>
    <lineage>
        <taxon>Bacteria</taxon>
        <taxon>Bacillati</taxon>
        <taxon>Bacillota</taxon>
        <taxon>Bacilli</taxon>
        <taxon>Bacillales</taxon>
        <taxon>Paenibacillaceae</taxon>
        <taxon>Paenibacillus</taxon>
    </lineage>
</organism>
<keyword evidence="15" id="KW-1185">Reference proteome</keyword>
<reference evidence="14 15" key="1">
    <citation type="journal article" date="2009" name="Int. J. Syst. Evol. Microbiol.">
        <title>Paenibacillus contaminans sp. nov., isolated from a contaminated laboratory plate.</title>
        <authorList>
            <person name="Chou J.H."/>
            <person name="Lee J.H."/>
            <person name="Lin M.C."/>
            <person name="Chang P.S."/>
            <person name="Arun A.B."/>
            <person name="Young C.C."/>
            <person name="Chen W.M."/>
        </authorList>
    </citation>
    <scope>NUCLEOTIDE SEQUENCE [LARGE SCALE GENOMIC DNA]</scope>
    <source>
        <strain evidence="14 15">CKOBP-6</strain>
    </source>
</reference>
<evidence type="ECO:0000256" key="12">
    <source>
        <dbReference type="SAM" id="Phobius"/>
    </source>
</evidence>
<dbReference type="RefSeq" id="WP_113033090.1">
    <property type="nucleotide sequence ID" value="NZ_QMFB01000013.1"/>
</dbReference>
<evidence type="ECO:0000256" key="7">
    <source>
        <dbReference type="ARBA" id="ARBA00022777"/>
    </source>
</evidence>
<keyword evidence="7" id="KW-0418">Kinase</keyword>
<keyword evidence="8" id="KW-0067">ATP-binding</keyword>
<evidence type="ECO:0000256" key="1">
    <source>
        <dbReference type="ARBA" id="ARBA00004651"/>
    </source>
</evidence>
<dbReference type="SMART" id="SM00304">
    <property type="entry name" value="HAMP"/>
    <property type="match status" value="1"/>
</dbReference>
<evidence type="ECO:0000256" key="10">
    <source>
        <dbReference type="ARBA" id="ARBA00023012"/>
    </source>
</evidence>
<dbReference type="GO" id="GO:0000155">
    <property type="term" value="F:phosphorelay sensor kinase activity"/>
    <property type="evidence" value="ECO:0007669"/>
    <property type="project" value="InterPro"/>
</dbReference>
<dbReference type="InterPro" id="IPR010559">
    <property type="entry name" value="Sig_transdc_His_kin_internal"/>
</dbReference>
<comment type="subcellular location">
    <subcellularLocation>
        <location evidence="1">Cell membrane</location>
        <topology evidence="1">Multi-pass membrane protein</topology>
    </subcellularLocation>
</comment>
<dbReference type="InterPro" id="IPR036890">
    <property type="entry name" value="HATPase_C_sf"/>
</dbReference>
<dbReference type="SUPFAM" id="SSF55874">
    <property type="entry name" value="ATPase domain of HSP90 chaperone/DNA topoisomerase II/histidine kinase"/>
    <property type="match status" value="1"/>
</dbReference>
<dbReference type="GO" id="GO:0005524">
    <property type="term" value="F:ATP binding"/>
    <property type="evidence" value="ECO:0007669"/>
    <property type="project" value="UniProtKB-KW"/>
</dbReference>
<dbReference type="PANTHER" id="PTHR34220">
    <property type="entry name" value="SENSOR HISTIDINE KINASE YPDA"/>
    <property type="match status" value="1"/>
</dbReference>
<dbReference type="Pfam" id="PF06580">
    <property type="entry name" value="His_kinase"/>
    <property type="match status" value="1"/>
</dbReference>
<proteinExistence type="predicted"/>
<keyword evidence="11 12" id="KW-0472">Membrane</keyword>
<evidence type="ECO:0000313" key="15">
    <source>
        <dbReference type="Proteomes" id="UP000250369"/>
    </source>
</evidence>
<dbReference type="CDD" id="cd06225">
    <property type="entry name" value="HAMP"/>
    <property type="match status" value="1"/>
</dbReference>